<dbReference type="InterPro" id="IPR020629">
    <property type="entry name" value="FPG_Glyclase"/>
</dbReference>
<keyword evidence="7 15" id="KW-0378">Hydrolase</keyword>
<evidence type="ECO:0000259" key="16">
    <source>
        <dbReference type="PROSITE" id="PS51066"/>
    </source>
</evidence>
<evidence type="ECO:0000256" key="3">
    <source>
        <dbReference type="ARBA" id="ARBA00011245"/>
    </source>
</evidence>
<dbReference type="PROSITE" id="PS51068">
    <property type="entry name" value="FPG_CAT"/>
    <property type="match status" value="1"/>
</dbReference>
<feature type="domain" description="FPG-type" evidence="16">
    <location>
        <begin position="239"/>
        <end position="273"/>
    </location>
</feature>
<dbReference type="GO" id="GO:0003690">
    <property type="term" value="F:double-stranded DNA binding"/>
    <property type="evidence" value="ECO:0007669"/>
    <property type="project" value="UniProtKB-ARBA"/>
</dbReference>
<dbReference type="GO" id="GO:0140078">
    <property type="term" value="F:class I DNA-(apurinic or apyrimidinic site) endonuclease activity"/>
    <property type="evidence" value="ECO:0007669"/>
    <property type="project" value="UniProtKB-EC"/>
</dbReference>
<dbReference type="PANTHER" id="PTHR22993">
    <property type="entry name" value="FORMAMIDOPYRIMIDINE-DNA GLYCOSYLASE"/>
    <property type="match status" value="1"/>
</dbReference>
<dbReference type="OrthoDB" id="9800855at2"/>
<dbReference type="AlphaFoldDB" id="A0A2H3KUD3"/>
<reference evidence="18 19" key="1">
    <citation type="submission" date="2016-05" db="EMBL/GenBank/DDBJ databases">
        <authorList>
            <person name="Lavstsen T."/>
            <person name="Jespersen J.S."/>
        </authorList>
    </citation>
    <scope>NUCLEOTIDE SEQUENCE [LARGE SCALE GENOMIC DNA]</scope>
    <source>
        <strain evidence="18 19">B7-9</strain>
    </source>
</reference>
<sequence length="277" mass="30747">MPELPEVEIAARSLASQVTGRTIVGLEHLDWERMLEPLSAEAFAAMISGQCITQVSRRAKWVLLHLANDLTMAIHLRMSGNLTVHYPAEPARTHVHLIIGLDDGRRIFFDDERKFGRVRLLDPDGLAALDAAHGPEPLAETFTAATLAHILAGRRTKIKPLLLDQRLIAGMGNIYASEALWLARLHPLLPAVAIDANGVAALHQAIRAILTQAIEHEGSSLRNYRNGYGRRGQQQDYFLVYDRAGQPCQRCGTTIERVVIAQRSTFFCPVCQLRPEL</sequence>
<feature type="active site" description="Proton donor; for delta-elimination activity" evidence="15">
    <location>
        <position position="263"/>
    </location>
</feature>
<gene>
    <name evidence="15" type="primary">mutM</name>
    <name evidence="15" type="synonym">fpg</name>
    <name evidence="18" type="ORF">A9Q02_18160</name>
</gene>
<dbReference type="GO" id="GO:0034039">
    <property type="term" value="F:8-oxo-7,8-dihydroguanine DNA N-glycosylase activity"/>
    <property type="evidence" value="ECO:0007669"/>
    <property type="project" value="TreeGrafter"/>
</dbReference>
<dbReference type="InterPro" id="IPR012319">
    <property type="entry name" value="FPG_cat"/>
</dbReference>
<comment type="cofactor">
    <cofactor evidence="15">
        <name>Zn(2+)</name>
        <dbReference type="ChEBI" id="CHEBI:29105"/>
    </cofactor>
    <text evidence="15">Binds 1 zinc ion per subunit.</text>
</comment>
<evidence type="ECO:0000256" key="8">
    <source>
        <dbReference type="ARBA" id="ARBA00022833"/>
    </source>
</evidence>
<evidence type="ECO:0000256" key="6">
    <source>
        <dbReference type="ARBA" id="ARBA00022771"/>
    </source>
</evidence>
<dbReference type="SUPFAM" id="SSF46946">
    <property type="entry name" value="S13-like H2TH domain"/>
    <property type="match status" value="1"/>
</dbReference>
<feature type="active site" description="Proton donor" evidence="15">
    <location>
        <position position="3"/>
    </location>
</feature>
<dbReference type="NCBIfam" id="NF002211">
    <property type="entry name" value="PRK01103.1"/>
    <property type="match status" value="1"/>
</dbReference>
<organism evidence="18 19">
    <name type="scientific">Candidatus Chloroploca asiatica</name>
    <dbReference type="NCBI Taxonomy" id="1506545"/>
    <lineage>
        <taxon>Bacteria</taxon>
        <taxon>Bacillati</taxon>
        <taxon>Chloroflexota</taxon>
        <taxon>Chloroflexia</taxon>
        <taxon>Chloroflexales</taxon>
        <taxon>Chloroflexineae</taxon>
        <taxon>Oscillochloridaceae</taxon>
        <taxon>Candidatus Chloroploca</taxon>
    </lineage>
</organism>
<dbReference type="InterPro" id="IPR015886">
    <property type="entry name" value="H2TH_FPG"/>
</dbReference>
<keyword evidence="9 15" id="KW-0238">DNA-binding</keyword>
<feature type="domain" description="Formamidopyrimidine-DNA glycosylase catalytic" evidence="17">
    <location>
        <begin position="2"/>
        <end position="116"/>
    </location>
</feature>
<evidence type="ECO:0000256" key="7">
    <source>
        <dbReference type="ARBA" id="ARBA00022801"/>
    </source>
</evidence>
<evidence type="ECO:0000313" key="18">
    <source>
        <dbReference type="EMBL" id="PDV97465.1"/>
    </source>
</evidence>
<dbReference type="EC" id="3.2.2.23" evidence="15"/>
<dbReference type="Pfam" id="PF01149">
    <property type="entry name" value="Fapy_DNA_glyco"/>
    <property type="match status" value="1"/>
</dbReference>
<evidence type="ECO:0000256" key="5">
    <source>
        <dbReference type="ARBA" id="ARBA00022763"/>
    </source>
</evidence>
<keyword evidence="8 15" id="KW-0862">Zinc</keyword>
<feature type="binding site" evidence="15">
    <location>
        <position position="94"/>
    </location>
    <ligand>
        <name>DNA</name>
        <dbReference type="ChEBI" id="CHEBI:16991"/>
    </ligand>
</feature>
<evidence type="ECO:0000256" key="1">
    <source>
        <dbReference type="ARBA" id="ARBA00001668"/>
    </source>
</evidence>
<proteinExistence type="inferred from homology"/>
<feature type="binding site" evidence="15">
    <location>
        <position position="154"/>
    </location>
    <ligand>
        <name>DNA</name>
        <dbReference type="ChEBI" id="CHEBI:16991"/>
    </ligand>
</feature>
<comment type="caution">
    <text evidence="18">The sequence shown here is derived from an EMBL/GenBank/DDBJ whole genome shotgun (WGS) entry which is preliminary data.</text>
</comment>
<dbReference type="CDD" id="cd08966">
    <property type="entry name" value="EcFpg-like_N"/>
    <property type="match status" value="1"/>
</dbReference>
<dbReference type="InterPro" id="IPR000214">
    <property type="entry name" value="Znf_DNA_glyclase/AP_lyase"/>
</dbReference>
<comment type="catalytic activity">
    <reaction evidence="14 15">
        <text>2'-deoxyribonucleotide-(2'-deoxyribose 5'-phosphate)-2'-deoxyribonucleotide-DNA = a 3'-end 2'-deoxyribonucleotide-(2,3-dehydro-2,3-deoxyribose 5'-phosphate)-DNA + a 5'-end 5'-phospho-2'-deoxyribonucleoside-DNA + H(+)</text>
        <dbReference type="Rhea" id="RHEA:66592"/>
        <dbReference type="Rhea" id="RHEA-COMP:13180"/>
        <dbReference type="Rhea" id="RHEA-COMP:16897"/>
        <dbReference type="Rhea" id="RHEA-COMP:17067"/>
        <dbReference type="ChEBI" id="CHEBI:15378"/>
        <dbReference type="ChEBI" id="CHEBI:136412"/>
        <dbReference type="ChEBI" id="CHEBI:157695"/>
        <dbReference type="ChEBI" id="CHEBI:167181"/>
        <dbReference type="EC" id="4.2.99.18"/>
    </reaction>
</comment>
<keyword evidence="11 15" id="KW-0456">Lyase</keyword>
<feature type="active site" description="Proton donor; for beta-elimination activity" evidence="15">
    <location>
        <position position="60"/>
    </location>
</feature>
<dbReference type="Pfam" id="PF06827">
    <property type="entry name" value="zf-FPG_IleRS"/>
    <property type="match status" value="1"/>
</dbReference>
<dbReference type="SUPFAM" id="SSF81624">
    <property type="entry name" value="N-terminal domain of MutM-like DNA repair proteins"/>
    <property type="match status" value="1"/>
</dbReference>
<keyword evidence="6 15" id="KW-0863">Zinc-finger</keyword>
<dbReference type="InterPro" id="IPR010979">
    <property type="entry name" value="Ribosomal_uS13-like_H2TH"/>
</dbReference>
<keyword evidence="5 15" id="KW-0227">DNA damage</keyword>
<evidence type="ECO:0000256" key="9">
    <source>
        <dbReference type="ARBA" id="ARBA00023125"/>
    </source>
</evidence>
<comment type="catalytic activity">
    <reaction evidence="1 15">
        <text>Hydrolysis of DNA containing ring-opened 7-methylguanine residues, releasing 2,6-diamino-4-hydroxy-5-(N-methyl)formamidopyrimidine.</text>
        <dbReference type="EC" id="3.2.2.23"/>
    </reaction>
</comment>
<evidence type="ECO:0000256" key="11">
    <source>
        <dbReference type="ARBA" id="ARBA00023239"/>
    </source>
</evidence>
<evidence type="ECO:0000256" key="14">
    <source>
        <dbReference type="ARBA" id="ARBA00044632"/>
    </source>
</evidence>
<dbReference type="PROSITE" id="PS51066">
    <property type="entry name" value="ZF_FPG_2"/>
    <property type="match status" value="1"/>
</dbReference>
<evidence type="ECO:0000256" key="10">
    <source>
        <dbReference type="ARBA" id="ARBA00023204"/>
    </source>
</evidence>
<keyword evidence="10 15" id="KW-0234">DNA repair</keyword>
<dbReference type="HAMAP" id="MF_00103">
    <property type="entry name" value="Fapy_DNA_glycosyl"/>
    <property type="match status" value="1"/>
</dbReference>
<dbReference type="InterPro" id="IPR010663">
    <property type="entry name" value="Znf_FPG/IleRS"/>
</dbReference>
<evidence type="ECO:0000259" key="17">
    <source>
        <dbReference type="PROSITE" id="PS51068"/>
    </source>
</evidence>
<dbReference type="SMART" id="SM01232">
    <property type="entry name" value="H2TH"/>
    <property type="match status" value="1"/>
</dbReference>
<dbReference type="PROSITE" id="PS01242">
    <property type="entry name" value="ZF_FPG_1"/>
    <property type="match status" value="1"/>
</dbReference>
<dbReference type="EC" id="4.2.99.18" evidence="15"/>
<feature type="binding site" evidence="15">
    <location>
        <position position="113"/>
    </location>
    <ligand>
        <name>DNA</name>
        <dbReference type="ChEBI" id="CHEBI:16991"/>
    </ligand>
</feature>
<dbReference type="Gene3D" id="3.20.190.10">
    <property type="entry name" value="MutM-like, N-terminal"/>
    <property type="match status" value="1"/>
</dbReference>
<dbReference type="GO" id="GO:0006284">
    <property type="term" value="P:base-excision repair"/>
    <property type="evidence" value="ECO:0007669"/>
    <property type="project" value="InterPro"/>
</dbReference>
<dbReference type="InterPro" id="IPR015887">
    <property type="entry name" value="DNA_glyclase_Znf_dom_DNA_BS"/>
</dbReference>
<evidence type="ECO:0000256" key="13">
    <source>
        <dbReference type="ARBA" id="ARBA00023295"/>
    </source>
</evidence>
<keyword evidence="13 15" id="KW-0326">Glycosidase</keyword>
<accession>A0A2H3KUD3</accession>
<dbReference type="RefSeq" id="WP_097654411.1">
    <property type="nucleotide sequence ID" value="NZ_LYXE01000136.1"/>
</dbReference>
<comment type="subunit">
    <text evidence="3 15">Monomer.</text>
</comment>
<dbReference type="Proteomes" id="UP000220922">
    <property type="component" value="Unassembled WGS sequence"/>
</dbReference>
<evidence type="ECO:0000256" key="15">
    <source>
        <dbReference type="HAMAP-Rule" id="MF_00103"/>
    </source>
</evidence>
<evidence type="ECO:0000256" key="2">
    <source>
        <dbReference type="ARBA" id="ARBA00009409"/>
    </source>
</evidence>
<dbReference type="PANTHER" id="PTHR22993:SF9">
    <property type="entry name" value="FORMAMIDOPYRIMIDINE-DNA GLYCOSYLASE"/>
    <property type="match status" value="1"/>
</dbReference>
<dbReference type="NCBIfam" id="TIGR00577">
    <property type="entry name" value="fpg"/>
    <property type="match status" value="1"/>
</dbReference>
<dbReference type="SMART" id="SM00898">
    <property type="entry name" value="Fapy_DNA_glyco"/>
    <property type="match status" value="1"/>
</dbReference>
<dbReference type="GO" id="GO:0008270">
    <property type="term" value="F:zinc ion binding"/>
    <property type="evidence" value="ECO:0007669"/>
    <property type="project" value="UniProtKB-UniRule"/>
</dbReference>
<dbReference type="InterPro" id="IPR035937">
    <property type="entry name" value="FPG_N"/>
</dbReference>
<dbReference type="Pfam" id="PF06831">
    <property type="entry name" value="H2TH"/>
    <property type="match status" value="1"/>
</dbReference>
<evidence type="ECO:0000313" key="19">
    <source>
        <dbReference type="Proteomes" id="UP000220922"/>
    </source>
</evidence>
<dbReference type="FunFam" id="1.10.8.50:FF:000003">
    <property type="entry name" value="Formamidopyrimidine-DNA glycosylase"/>
    <property type="match status" value="1"/>
</dbReference>
<keyword evidence="12 15" id="KW-0511">Multifunctional enzyme</keyword>
<protein>
    <recommendedName>
        <fullName evidence="15">Formamidopyrimidine-DNA glycosylase</fullName>
        <shortName evidence="15">Fapy-DNA glycosylase</shortName>
        <ecNumber evidence="15">3.2.2.23</ecNumber>
    </recommendedName>
    <alternativeName>
        <fullName evidence="15">DNA-(apurinic or apyrimidinic site) lyase MutM</fullName>
        <shortName evidence="15">AP lyase MutM</shortName>
        <ecNumber evidence="15">4.2.99.18</ecNumber>
    </alternativeName>
</protein>
<comment type="similarity">
    <text evidence="2 15">Belongs to the FPG family.</text>
</comment>
<keyword evidence="4 15" id="KW-0479">Metal-binding</keyword>
<name>A0A2H3KUD3_9CHLR</name>
<keyword evidence="19" id="KW-1185">Reference proteome</keyword>
<dbReference type="Gene3D" id="1.10.8.50">
    <property type="match status" value="1"/>
</dbReference>
<dbReference type="SUPFAM" id="SSF57716">
    <property type="entry name" value="Glucocorticoid receptor-like (DNA-binding domain)"/>
    <property type="match status" value="1"/>
</dbReference>
<dbReference type="EMBL" id="LYXE01000136">
    <property type="protein sequence ID" value="PDV97465.1"/>
    <property type="molecule type" value="Genomic_DNA"/>
</dbReference>
<dbReference type="GO" id="GO:0003684">
    <property type="term" value="F:damaged DNA binding"/>
    <property type="evidence" value="ECO:0007669"/>
    <property type="project" value="InterPro"/>
</dbReference>
<comment type="function">
    <text evidence="15">Involved in base excision repair of DNA damaged by oxidation or by mutagenic agents. Acts as DNA glycosylase that recognizes and removes damaged bases. Has a preference for oxidized purines, such as 7,8-dihydro-8-oxoguanine (8-oxoG). Has AP (apurinic/apyrimidinic) lyase activity and introduces nicks in the DNA strand. Cleaves the DNA backbone by beta-delta elimination to generate a single-strand break at the site of the removed base with both 3'- and 5'-phosphates.</text>
</comment>
<feature type="active site" description="Schiff-base intermediate with DNA" evidence="15">
    <location>
        <position position="2"/>
    </location>
</feature>
<evidence type="ECO:0000256" key="4">
    <source>
        <dbReference type="ARBA" id="ARBA00022723"/>
    </source>
</evidence>
<evidence type="ECO:0000256" key="12">
    <source>
        <dbReference type="ARBA" id="ARBA00023268"/>
    </source>
</evidence>